<keyword evidence="1" id="KW-0472">Membrane</keyword>
<organism evidence="2">
    <name type="scientific">viral metagenome</name>
    <dbReference type="NCBI Taxonomy" id="1070528"/>
    <lineage>
        <taxon>unclassified sequences</taxon>
        <taxon>metagenomes</taxon>
        <taxon>organismal metagenomes</taxon>
    </lineage>
</organism>
<evidence type="ECO:0000256" key="1">
    <source>
        <dbReference type="SAM" id="Phobius"/>
    </source>
</evidence>
<sequence>MNYNISFIKKIIVPARYYIMFNIIEKIYRQKWNRSQSRNFICLTHAVCSVILNFNYNLYLYEYSKNISMGYFIYDIIFALRYDKFNLTQLFYHYHHLTSIYIINQNPKYYFGDKILFWAELSNIPSYLVYYHLHKEVVNKNTVAFWKNIQKYVYAFIRIPILGNLFYKSLKIAPRKTPTLTTMPVYLLGIFWTFKLFKQSKNK</sequence>
<keyword evidence="1" id="KW-0812">Transmembrane</keyword>
<reference evidence="2" key="1">
    <citation type="journal article" date="2020" name="Nature">
        <title>Giant virus diversity and host interactions through global metagenomics.</title>
        <authorList>
            <person name="Schulz F."/>
            <person name="Roux S."/>
            <person name="Paez-Espino D."/>
            <person name="Jungbluth S."/>
            <person name="Walsh D.A."/>
            <person name="Denef V.J."/>
            <person name="McMahon K.D."/>
            <person name="Konstantinidis K.T."/>
            <person name="Eloe-Fadrosh E.A."/>
            <person name="Kyrpides N.C."/>
            <person name="Woyke T."/>
        </authorList>
    </citation>
    <scope>NUCLEOTIDE SEQUENCE</scope>
    <source>
        <strain evidence="2">GVMAG-M-3300020169-51</strain>
    </source>
</reference>
<evidence type="ECO:0000313" key="2">
    <source>
        <dbReference type="EMBL" id="QHS97426.1"/>
    </source>
</evidence>
<dbReference type="AlphaFoldDB" id="A0A6C0BZ16"/>
<evidence type="ECO:0008006" key="3">
    <source>
        <dbReference type="Google" id="ProtNLM"/>
    </source>
</evidence>
<keyword evidence="1" id="KW-1133">Transmembrane helix</keyword>
<proteinExistence type="predicted"/>
<protein>
    <recommendedName>
        <fullName evidence="3">TLC domain-containing protein</fullName>
    </recommendedName>
</protein>
<name>A0A6C0BZ16_9ZZZZ</name>
<accession>A0A6C0BZ16</accession>
<feature type="transmembrane region" description="Helical" evidence="1">
    <location>
        <begin position="39"/>
        <end position="59"/>
    </location>
</feature>
<dbReference type="EMBL" id="MN739295">
    <property type="protein sequence ID" value="QHS97426.1"/>
    <property type="molecule type" value="Genomic_DNA"/>
</dbReference>